<dbReference type="InterPro" id="IPR003691">
    <property type="entry name" value="FluC"/>
</dbReference>
<keyword evidence="10" id="KW-0915">Sodium</keyword>
<keyword evidence="3 10" id="KW-0812">Transmembrane</keyword>
<keyword evidence="12" id="KW-1185">Reference proteome</keyword>
<keyword evidence="10" id="KW-0813">Transport</keyword>
<dbReference type="RefSeq" id="WP_263594819.1">
    <property type="nucleotide sequence ID" value="NZ_CP107020.1"/>
</dbReference>
<dbReference type="PANTHER" id="PTHR28259">
    <property type="entry name" value="FLUORIDE EXPORT PROTEIN 1-RELATED"/>
    <property type="match status" value="1"/>
</dbReference>
<evidence type="ECO:0000256" key="5">
    <source>
        <dbReference type="ARBA" id="ARBA00023136"/>
    </source>
</evidence>
<evidence type="ECO:0000313" key="11">
    <source>
        <dbReference type="EMBL" id="UYG17610.1"/>
    </source>
</evidence>
<evidence type="ECO:0000256" key="6">
    <source>
        <dbReference type="ARBA" id="ARBA00023303"/>
    </source>
</evidence>
<evidence type="ECO:0000256" key="7">
    <source>
        <dbReference type="ARBA" id="ARBA00035120"/>
    </source>
</evidence>
<feature type="binding site" evidence="10">
    <location>
        <position position="74"/>
    </location>
    <ligand>
        <name>Na(+)</name>
        <dbReference type="ChEBI" id="CHEBI:29101"/>
        <note>structural</note>
    </ligand>
</feature>
<comment type="caution">
    <text evidence="10">Lacks conserved residue(s) required for the propagation of feature annotation.</text>
</comment>
<name>A0ABY6G3D3_9MICO</name>
<proteinExistence type="inferred from homology"/>
<keyword evidence="2 10" id="KW-1003">Cell membrane</keyword>
<feature type="transmembrane region" description="Helical" evidence="10">
    <location>
        <begin position="34"/>
        <end position="57"/>
    </location>
</feature>
<dbReference type="Pfam" id="PF02537">
    <property type="entry name" value="CRCB"/>
    <property type="match status" value="1"/>
</dbReference>
<reference evidence="11" key="1">
    <citation type="submission" date="2022-10" db="EMBL/GenBank/DDBJ databases">
        <title>Whole-Genome Sequencing of Brachybacterium huguangmaarense BRM-3, Isolated from Betula schmidtii.</title>
        <authorList>
            <person name="Haam D."/>
        </authorList>
    </citation>
    <scope>NUCLEOTIDE SEQUENCE</scope>
    <source>
        <strain evidence="11">BRM-3</strain>
    </source>
</reference>
<feature type="transmembrane region" description="Helical" evidence="10">
    <location>
        <begin position="98"/>
        <end position="123"/>
    </location>
</feature>
<feature type="binding site" evidence="10">
    <location>
        <position position="77"/>
    </location>
    <ligand>
        <name>Na(+)</name>
        <dbReference type="ChEBI" id="CHEBI:29101"/>
        <note>structural</note>
    </ligand>
</feature>
<evidence type="ECO:0000256" key="9">
    <source>
        <dbReference type="ARBA" id="ARBA00049940"/>
    </source>
</evidence>
<comment type="function">
    <text evidence="9 10">Fluoride-specific ion channel. Important for reducing fluoride concentration in the cell, thus reducing its toxicity.</text>
</comment>
<gene>
    <name evidence="10" type="primary">fluC</name>
    <name evidence="10" type="synonym">crcB</name>
    <name evidence="11" type="ORF">BRM3_04025</name>
</gene>
<evidence type="ECO:0000256" key="10">
    <source>
        <dbReference type="HAMAP-Rule" id="MF_00454"/>
    </source>
</evidence>
<dbReference type="Proteomes" id="UP001164305">
    <property type="component" value="Chromosome"/>
</dbReference>
<dbReference type="EMBL" id="CP107020">
    <property type="protein sequence ID" value="UYG17610.1"/>
    <property type="molecule type" value="Genomic_DNA"/>
</dbReference>
<dbReference type="PANTHER" id="PTHR28259:SF1">
    <property type="entry name" value="FLUORIDE EXPORT PROTEIN 1-RELATED"/>
    <property type="match status" value="1"/>
</dbReference>
<comment type="subcellular location">
    <subcellularLocation>
        <location evidence="1 10">Cell membrane</location>
        <topology evidence="1 10">Multi-pass membrane protein</topology>
    </subcellularLocation>
</comment>
<evidence type="ECO:0000256" key="3">
    <source>
        <dbReference type="ARBA" id="ARBA00022692"/>
    </source>
</evidence>
<evidence type="ECO:0000256" key="1">
    <source>
        <dbReference type="ARBA" id="ARBA00004651"/>
    </source>
</evidence>
<accession>A0ABY6G3D3</accession>
<keyword evidence="4 10" id="KW-1133">Transmembrane helix</keyword>
<organism evidence="11 12">
    <name type="scientific">Brachybacterium huguangmaarense</name>
    <dbReference type="NCBI Taxonomy" id="1652028"/>
    <lineage>
        <taxon>Bacteria</taxon>
        <taxon>Bacillati</taxon>
        <taxon>Actinomycetota</taxon>
        <taxon>Actinomycetes</taxon>
        <taxon>Micrococcales</taxon>
        <taxon>Dermabacteraceae</taxon>
        <taxon>Brachybacterium</taxon>
    </lineage>
</organism>
<keyword evidence="10" id="KW-0479">Metal-binding</keyword>
<keyword evidence="5 10" id="KW-0472">Membrane</keyword>
<evidence type="ECO:0000313" key="12">
    <source>
        <dbReference type="Proteomes" id="UP001164305"/>
    </source>
</evidence>
<comment type="similarity">
    <text evidence="7 10">Belongs to the fluoride channel Fluc/FEX (TC 1.A.43) family.</text>
</comment>
<sequence>MLLLMATAVAGGFGGAARFLLDTAIARHNRASVPMGTVVINVSACLLLGLLTGYVLAHAGAEDVRTVLGVGFLGGYSTFSTAAVEGARLLRERRCAAALLHGGGMLGVSLVASAGGLLLGGLVP</sequence>
<keyword evidence="10" id="KW-0406">Ion transport</keyword>
<evidence type="ECO:0000256" key="4">
    <source>
        <dbReference type="ARBA" id="ARBA00022989"/>
    </source>
</evidence>
<keyword evidence="6 10" id="KW-0407">Ion channel</keyword>
<dbReference type="HAMAP" id="MF_00454">
    <property type="entry name" value="FluC"/>
    <property type="match status" value="1"/>
</dbReference>
<comment type="catalytic activity">
    <reaction evidence="8">
        <text>fluoride(in) = fluoride(out)</text>
        <dbReference type="Rhea" id="RHEA:76159"/>
        <dbReference type="ChEBI" id="CHEBI:17051"/>
    </reaction>
    <physiologicalReaction direction="left-to-right" evidence="8">
        <dbReference type="Rhea" id="RHEA:76160"/>
    </physiologicalReaction>
</comment>
<evidence type="ECO:0000256" key="2">
    <source>
        <dbReference type="ARBA" id="ARBA00022475"/>
    </source>
</evidence>
<protein>
    <recommendedName>
        <fullName evidence="10">Fluoride-specific ion channel FluC</fullName>
    </recommendedName>
</protein>
<evidence type="ECO:0000256" key="8">
    <source>
        <dbReference type="ARBA" id="ARBA00035585"/>
    </source>
</evidence>
<comment type="activity regulation">
    <text evidence="10">Na(+) is not transported, but it plays an essential structural role and its presence is essential for fluoride channel function.</text>
</comment>